<evidence type="ECO:0000313" key="1">
    <source>
        <dbReference type="EMBL" id="EYC22259.1"/>
    </source>
</evidence>
<evidence type="ECO:0000313" key="2">
    <source>
        <dbReference type="Proteomes" id="UP000024635"/>
    </source>
</evidence>
<sequence>MRQLKWSHYVYPGSRYSPRGVQHPASPATAVADVGDGGHRPQSMHIGLTVTSDGDAGKFHSDDVTLLEQLQNCSILHGMPPSCMVFYNSHERRKRGLDKAAMEICFAIVDNAVSTESILCVDLCWRLLAVCLEGLRFFLSNTMKLFHPDQISIDLRMDVERLGRYLVKKGFTFEEIAQFLPVSWISDTIRAMN</sequence>
<dbReference type="OrthoDB" id="5775635at2759"/>
<keyword evidence="2" id="KW-1185">Reference proteome</keyword>
<dbReference type="EMBL" id="JARK01001353">
    <property type="protein sequence ID" value="EYC22259.1"/>
    <property type="molecule type" value="Genomic_DNA"/>
</dbReference>
<gene>
    <name evidence="1" type="primary">Acey_s0017.g3248</name>
    <name evidence="1" type="ORF">Y032_0017g3248</name>
</gene>
<accession>A0A016V3K5</accession>
<dbReference type="Proteomes" id="UP000024635">
    <property type="component" value="Unassembled WGS sequence"/>
</dbReference>
<reference evidence="2" key="1">
    <citation type="journal article" date="2015" name="Nat. Genet.">
        <title>The genome and transcriptome of the zoonotic hookworm Ancylostoma ceylanicum identify infection-specific gene families.</title>
        <authorList>
            <person name="Schwarz E.M."/>
            <person name="Hu Y."/>
            <person name="Antoshechkin I."/>
            <person name="Miller M.M."/>
            <person name="Sternberg P.W."/>
            <person name="Aroian R.V."/>
        </authorList>
    </citation>
    <scope>NUCLEOTIDE SEQUENCE</scope>
    <source>
        <strain evidence="2">HY135</strain>
    </source>
</reference>
<organism evidence="1 2">
    <name type="scientific">Ancylostoma ceylanicum</name>
    <dbReference type="NCBI Taxonomy" id="53326"/>
    <lineage>
        <taxon>Eukaryota</taxon>
        <taxon>Metazoa</taxon>
        <taxon>Ecdysozoa</taxon>
        <taxon>Nematoda</taxon>
        <taxon>Chromadorea</taxon>
        <taxon>Rhabditida</taxon>
        <taxon>Rhabditina</taxon>
        <taxon>Rhabditomorpha</taxon>
        <taxon>Strongyloidea</taxon>
        <taxon>Ancylostomatidae</taxon>
        <taxon>Ancylostomatinae</taxon>
        <taxon>Ancylostoma</taxon>
    </lineage>
</organism>
<proteinExistence type="predicted"/>
<dbReference type="AlphaFoldDB" id="A0A016V3K5"/>
<protein>
    <submittedName>
        <fullName evidence="1">Uncharacterized protein</fullName>
    </submittedName>
</protein>
<name>A0A016V3K5_9BILA</name>
<comment type="caution">
    <text evidence="1">The sequence shown here is derived from an EMBL/GenBank/DDBJ whole genome shotgun (WGS) entry which is preliminary data.</text>
</comment>